<organism evidence="1">
    <name type="scientific">Drosophila melanogaster</name>
    <name type="common">Fruit fly</name>
    <dbReference type="NCBI Taxonomy" id="7227"/>
    <lineage>
        <taxon>Eukaryota</taxon>
        <taxon>Metazoa</taxon>
        <taxon>Ecdysozoa</taxon>
        <taxon>Arthropoda</taxon>
        <taxon>Hexapoda</taxon>
        <taxon>Insecta</taxon>
        <taxon>Pterygota</taxon>
        <taxon>Neoptera</taxon>
        <taxon>Endopterygota</taxon>
        <taxon>Diptera</taxon>
        <taxon>Brachycera</taxon>
        <taxon>Muscomorpha</taxon>
        <taxon>Ephydroidea</taxon>
        <taxon>Drosophilidae</taxon>
        <taxon>Drosophila</taxon>
        <taxon>Sophophora</taxon>
    </lineage>
</organism>
<protein>
    <submittedName>
        <fullName evidence="1">GH06385p</fullName>
    </submittedName>
</protein>
<sequence>MYVCMSNIYVQESGPVQQTPLNSIRSNDTSPGPTIRTQPHFLLRAYVHPCHPNISLSLLHPLAVEGLTVVL</sequence>
<proteinExistence type="evidence at transcript level"/>
<dbReference type="EMBL" id="AY119479">
    <property type="protein sequence ID" value="AAM50133.1"/>
    <property type="molecule type" value="mRNA"/>
</dbReference>
<reference evidence="1" key="1">
    <citation type="submission" date="2002-06" db="EMBL/GenBank/DDBJ databases">
        <authorList>
            <person name="Stapleton M."/>
            <person name="Brokstein P."/>
            <person name="Hong L."/>
            <person name="Agbayani A."/>
            <person name="Carlson J."/>
            <person name="Champe M."/>
            <person name="Chavez C."/>
            <person name="Dorsett V."/>
            <person name="Dresnek D."/>
            <person name="Farfan D."/>
            <person name="Frise E."/>
            <person name="George R."/>
            <person name="Gonzalez M."/>
            <person name="Guarin H."/>
            <person name="Kronmiller B."/>
            <person name="Li P."/>
            <person name="Liao G."/>
            <person name="Miranda A."/>
            <person name="Mungall C.J."/>
            <person name="Nunoo J."/>
            <person name="Pacleb J."/>
            <person name="Paragas V."/>
            <person name="Park S."/>
            <person name="Patel S."/>
            <person name="Phouanenavong S."/>
            <person name="Wan K."/>
            <person name="Yu C."/>
            <person name="Lewis S.E."/>
            <person name="Rubin G.M."/>
            <person name="Celniker S."/>
        </authorList>
    </citation>
    <scope>NUCLEOTIDE SEQUENCE</scope>
    <source>
        <strain evidence="1">Berkeley</strain>
    </source>
</reference>
<accession>Q8MRQ0</accession>
<dbReference type="AlphaFoldDB" id="Q8MRQ0"/>
<evidence type="ECO:0000313" key="1">
    <source>
        <dbReference type="EMBL" id="AAM50133.1"/>
    </source>
</evidence>
<name>Q8MRQ0_DROME</name>